<comment type="function">
    <text evidence="1">Required for the transposition of the insertion element.</text>
</comment>
<protein>
    <submittedName>
        <fullName evidence="7">Uncharacterized protein</fullName>
    </submittedName>
</protein>
<dbReference type="Pfam" id="PF00872">
    <property type="entry name" value="Transposase_mut"/>
    <property type="match status" value="1"/>
</dbReference>
<evidence type="ECO:0000256" key="6">
    <source>
        <dbReference type="SAM" id="MobiDB-lite"/>
    </source>
</evidence>
<evidence type="ECO:0000256" key="1">
    <source>
        <dbReference type="ARBA" id="ARBA00002190"/>
    </source>
</evidence>
<name>A0ABP8T8P7_9ACTN</name>
<keyword evidence="3" id="KW-0815">Transposition</keyword>
<feature type="compositionally biased region" description="Basic and acidic residues" evidence="6">
    <location>
        <begin position="76"/>
        <end position="92"/>
    </location>
</feature>
<dbReference type="InterPro" id="IPR001207">
    <property type="entry name" value="Transposase_mutator"/>
</dbReference>
<comment type="caution">
    <text evidence="7">The sequence shown here is derived from an EMBL/GenBank/DDBJ whole genome shotgun (WGS) entry which is preliminary data.</text>
</comment>
<keyword evidence="4" id="KW-0238">DNA-binding</keyword>
<proteinExistence type="inferred from homology"/>
<evidence type="ECO:0000313" key="8">
    <source>
        <dbReference type="Proteomes" id="UP001500212"/>
    </source>
</evidence>
<organism evidence="7 8">
    <name type="scientific">Actinoallomurus liliacearum</name>
    <dbReference type="NCBI Taxonomy" id="1080073"/>
    <lineage>
        <taxon>Bacteria</taxon>
        <taxon>Bacillati</taxon>
        <taxon>Actinomycetota</taxon>
        <taxon>Actinomycetes</taxon>
        <taxon>Streptosporangiales</taxon>
        <taxon>Thermomonosporaceae</taxon>
        <taxon>Actinoallomurus</taxon>
    </lineage>
</organism>
<comment type="similarity">
    <text evidence="2">Belongs to the transposase mutator family.</text>
</comment>
<accession>A0ABP8T8P7</accession>
<keyword evidence="8" id="KW-1185">Reference proteome</keyword>
<evidence type="ECO:0000256" key="4">
    <source>
        <dbReference type="ARBA" id="ARBA00023125"/>
    </source>
</evidence>
<reference evidence="8" key="1">
    <citation type="journal article" date="2019" name="Int. J. Syst. Evol. Microbiol.">
        <title>The Global Catalogue of Microorganisms (GCM) 10K type strain sequencing project: providing services to taxonomists for standard genome sequencing and annotation.</title>
        <authorList>
            <consortium name="The Broad Institute Genomics Platform"/>
            <consortium name="The Broad Institute Genome Sequencing Center for Infectious Disease"/>
            <person name="Wu L."/>
            <person name="Ma J."/>
        </authorList>
    </citation>
    <scope>NUCLEOTIDE SEQUENCE [LARGE SCALE GENOMIC DNA]</scope>
    <source>
        <strain evidence="8">JCM 17938</strain>
    </source>
</reference>
<evidence type="ECO:0000256" key="5">
    <source>
        <dbReference type="ARBA" id="ARBA00023172"/>
    </source>
</evidence>
<sequence>MYPRRWCTALYGAEYGQRSGEGVQPPQWDRERDWDTRAGTSELAIPKLRFGSYFSEWLLERRRRAEQALASGKASVELREDASRTHAREDWPFRQQRLELAPQGIIQP</sequence>
<keyword evidence="5" id="KW-0233">DNA recombination</keyword>
<evidence type="ECO:0000313" key="7">
    <source>
        <dbReference type="EMBL" id="GAA4600849.1"/>
    </source>
</evidence>
<feature type="region of interest" description="Disordered" evidence="6">
    <location>
        <begin position="70"/>
        <end position="95"/>
    </location>
</feature>
<dbReference type="Proteomes" id="UP001500212">
    <property type="component" value="Unassembled WGS sequence"/>
</dbReference>
<evidence type="ECO:0000256" key="3">
    <source>
        <dbReference type="ARBA" id="ARBA00022578"/>
    </source>
</evidence>
<gene>
    <name evidence="7" type="ORF">GCM10023195_01360</name>
</gene>
<dbReference type="EMBL" id="BAABHJ010000001">
    <property type="protein sequence ID" value="GAA4600849.1"/>
    <property type="molecule type" value="Genomic_DNA"/>
</dbReference>
<evidence type="ECO:0000256" key="2">
    <source>
        <dbReference type="ARBA" id="ARBA00010961"/>
    </source>
</evidence>